<keyword evidence="3" id="KW-1185">Reference proteome</keyword>
<dbReference type="GO" id="GO:0003677">
    <property type="term" value="F:DNA binding"/>
    <property type="evidence" value="ECO:0007669"/>
    <property type="project" value="InterPro"/>
</dbReference>
<evidence type="ECO:0000313" key="3">
    <source>
        <dbReference type="Proteomes" id="UP000000305"/>
    </source>
</evidence>
<dbReference type="InterPro" id="IPR018379">
    <property type="entry name" value="BEN_domain"/>
</dbReference>
<accession>E9GPI6</accession>
<dbReference type="PROSITE" id="PS51457">
    <property type="entry name" value="BEN"/>
    <property type="match status" value="1"/>
</dbReference>
<dbReference type="InParanoid" id="E9GPI6"/>
<dbReference type="Pfam" id="PF10523">
    <property type="entry name" value="BEN"/>
    <property type="match status" value="1"/>
</dbReference>
<proteinExistence type="predicted"/>
<organism evidence="2 3">
    <name type="scientific">Daphnia pulex</name>
    <name type="common">Water flea</name>
    <dbReference type="NCBI Taxonomy" id="6669"/>
    <lineage>
        <taxon>Eukaryota</taxon>
        <taxon>Metazoa</taxon>
        <taxon>Ecdysozoa</taxon>
        <taxon>Arthropoda</taxon>
        <taxon>Crustacea</taxon>
        <taxon>Branchiopoda</taxon>
        <taxon>Diplostraca</taxon>
        <taxon>Cladocera</taxon>
        <taxon>Anomopoda</taxon>
        <taxon>Daphniidae</taxon>
        <taxon>Daphnia</taxon>
    </lineage>
</organism>
<dbReference type="EMBL" id="GL732556">
    <property type="protein sequence ID" value="EFX78670.1"/>
    <property type="molecule type" value="Genomic_DNA"/>
</dbReference>
<gene>
    <name evidence="2" type="ORF">DAPPUDRAFT_320316</name>
</gene>
<name>E9GPI6_DAPPU</name>
<dbReference type="KEGG" id="dpx:DAPPUDRAFT_320316"/>
<protein>
    <recommendedName>
        <fullName evidence="1">BEN domain-containing protein</fullName>
    </recommendedName>
</protein>
<evidence type="ECO:0000313" key="2">
    <source>
        <dbReference type="EMBL" id="EFX78670.1"/>
    </source>
</evidence>
<feature type="domain" description="BEN" evidence="1">
    <location>
        <begin position="29"/>
        <end position="116"/>
    </location>
</feature>
<evidence type="ECO:0000259" key="1">
    <source>
        <dbReference type="PROSITE" id="PS51457"/>
    </source>
</evidence>
<sequence length="126" mass="14134">MSNYLPQNDEDKTLTNEIKQCKMKLYKHGSKETTDAICATHDSNSNKMAGNLLGALFTTEELLNSTVKGSKEHPNILEAEKMVLIRDFIMKKFPGPTAVKINNAFGVKIRNFRNSKNAIKIEDESS</sequence>
<dbReference type="Proteomes" id="UP000000305">
    <property type="component" value="Unassembled WGS sequence"/>
</dbReference>
<dbReference type="Gene3D" id="1.10.10.2590">
    <property type="entry name" value="BEN domain"/>
    <property type="match status" value="1"/>
</dbReference>
<reference evidence="2 3" key="1">
    <citation type="journal article" date="2011" name="Science">
        <title>The ecoresponsive genome of Daphnia pulex.</title>
        <authorList>
            <person name="Colbourne J.K."/>
            <person name="Pfrender M.E."/>
            <person name="Gilbert D."/>
            <person name="Thomas W.K."/>
            <person name="Tucker A."/>
            <person name="Oakley T.H."/>
            <person name="Tokishita S."/>
            <person name="Aerts A."/>
            <person name="Arnold G.J."/>
            <person name="Basu M.K."/>
            <person name="Bauer D.J."/>
            <person name="Caceres C.E."/>
            <person name="Carmel L."/>
            <person name="Casola C."/>
            <person name="Choi J.H."/>
            <person name="Detter J.C."/>
            <person name="Dong Q."/>
            <person name="Dusheyko S."/>
            <person name="Eads B.D."/>
            <person name="Frohlich T."/>
            <person name="Geiler-Samerotte K.A."/>
            <person name="Gerlach D."/>
            <person name="Hatcher P."/>
            <person name="Jogdeo S."/>
            <person name="Krijgsveld J."/>
            <person name="Kriventseva E.V."/>
            <person name="Kultz D."/>
            <person name="Laforsch C."/>
            <person name="Lindquist E."/>
            <person name="Lopez J."/>
            <person name="Manak J.R."/>
            <person name="Muller J."/>
            <person name="Pangilinan J."/>
            <person name="Patwardhan R.P."/>
            <person name="Pitluck S."/>
            <person name="Pritham E.J."/>
            <person name="Rechtsteiner A."/>
            <person name="Rho M."/>
            <person name="Rogozin I.B."/>
            <person name="Sakarya O."/>
            <person name="Salamov A."/>
            <person name="Schaack S."/>
            <person name="Shapiro H."/>
            <person name="Shiga Y."/>
            <person name="Skalitzky C."/>
            <person name="Smith Z."/>
            <person name="Souvorov A."/>
            <person name="Sung W."/>
            <person name="Tang Z."/>
            <person name="Tsuchiya D."/>
            <person name="Tu H."/>
            <person name="Vos H."/>
            <person name="Wang M."/>
            <person name="Wolf Y.I."/>
            <person name="Yamagata H."/>
            <person name="Yamada T."/>
            <person name="Ye Y."/>
            <person name="Shaw J.R."/>
            <person name="Andrews J."/>
            <person name="Crease T.J."/>
            <person name="Tang H."/>
            <person name="Lucas S.M."/>
            <person name="Robertson H.M."/>
            <person name="Bork P."/>
            <person name="Koonin E.V."/>
            <person name="Zdobnov E.M."/>
            <person name="Grigoriev I.V."/>
            <person name="Lynch M."/>
            <person name="Boore J.L."/>
        </authorList>
    </citation>
    <scope>NUCLEOTIDE SEQUENCE [LARGE SCALE GENOMIC DNA]</scope>
</reference>
<dbReference type="AlphaFoldDB" id="E9GPI6"/>
<dbReference type="HOGENOM" id="CLU_1983802_0_0_1"/>